<feature type="transmembrane region" description="Helical" evidence="9">
    <location>
        <begin position="261"/>
        <end position="281"/>
    </location>
</feature>
<keyword evidence="7 9" id="KW-0472">Membrane</keyword>
<comment type="subcellular location">
    <subcellularLocation>
        <location evidence="1">Cell membrane</location>
        <topology evidence="1">Multi-pass membrane protein</topology>
    </subcellularLocation>
</comment>
<dbReference type="Proteomes" id="UP000216871">
    <property type="component" value="Unassembled WGS sequence"/>
</dbReference>
<dbReference type="InterPro" id="IPR056785">
    <property type="entry name" value="YkcA/B-like_C"/>
</dbReference>
<evidence type="ECO:0000259" key="10">
    <source>
        <dbReference type="Pfam" id="PF13231"/>
    </source>
</evidence>
<dbReference type="GO" id="GO:0010041">
    <property type="term" value="P:response to iron(III) ion"/>
    <property type="evidence" value="ECO:0007669"/>
    <property type="project" value="TreeGrafter"/>
</dbReference>
<reference evidence="12 13" key="1">
    <citation type="journal article" date="2017" name="BMC Genomics">
        <title>Comparative genomic and phylogenomic analyses of the Bifidobacteriaceae family.</title>
        <authorList>
            <person name="Lugli G.A."/>
            <person name="Milani C."/>
            <person name="Turroni F."/>
            <person name="Duranti S."/>
            <person name="Mancabelli L."/>
            <person name="Mangifesta M."/>
            <person name="Ferrario C."/>
            <person name="Modesto M."/>
            <person name="Mattarelli P."/>
            <person name="Jiri K."/>
            <person name="van Sinderen D."/>
            <person name="Ventura M."/>
        </authorList>
    </citation>
    <scope>NUCLEOTIDE SEQUENCE [LARGE SCALE GENOMIC DNA]</scope>
    <source>
        <strain evidence="12 13">DSM 100196</strain>
    </source>
</reference>
<feature type="compositionally biased region" description="Gly residues" evidence="8">
    <location>
        <begin position="660"/>
        <end position="673"/>
    </location>
</feature>
<evidence type="ECO:0000259" key="11">
    <source>
        <dbReference type="Pfam" id="PF24878"/>
    </source>
</evidence>
<name>A0A261FHG8_9BIFI</name>
<keyword evidence="3" id="KW-0328">Glycosyltransferase</keyword>
<dbReference type="GO" id="GO:0009103">
    <property type="term" value="P:lipopolysaccharide biosynthetic process"/>
    <property type="evidence" value="ECO:0007669"/>
    <property type="project" value="UniProtKB-ARBA"/>
</dbReference>
<evidence type="ECO:0000256" key="1">
    <source>
        <dbReference type="ARBA" id="ARBA00004651"/>
    </source>
</evidence>
<dbReference type="PANTHER" id="PTHR33908:SF3">
    <property type="entry name" value="UNDECAPRENYL PHOSPHATE-ALPHA-4-AMINO-4-DEOXY-L-ARABINOSE ARABINOSYL TRANSFERASE"/>
    <property type="match status" value="1"/>
</dbReference>
<feature type="domain" description="Glycosyltransferase RgtA/B/C/D-like" evidence="10">
    <location>
        <begin position="108"/>
        <end position="273"/>
    </location>
</feature>
<feature type="transmembrane region" description="Helical" evidence="9">
    <location>
        <begin position="49"/>
        <end position="70"/>
    </location>
</feature>
<sequence>MSTATIPASAERPRGRFGLPAFASMPGGRFVDTHTTRTVRASVAERRTLADWIGFGGMMGITAVIMFVNLTASGYANEFYSAAAQAGATDWWAFLWGSLDAGNAITVDKPPAAIWLMALSVRVFGLNSFAILLPEALCGMASVWILYPTIRRQWGNWAGVIAGLTLAVTPVAALMFRFNNPDALLVLLMTAATAAVMRSLEYPDTRSGNRGRTLWMALAGACIGFGFLTKQMQVFLVVPGFALVFLMASPTNLWRRIVDGLVAVLAVVVSAGWWVALTVIVPSGSRPYIGGSQTDSFLELTFSYNGLGRITGNENGAVATGAGGSGAGGNGGGMWGQTGLTRLFDGEYGGQIAWLAPLAFAGIVIGLIVAHRARRTDLRRASALIWGAWLVVTWLTFSFMAGIFHQYYTVALAPAVAALTAIAIIGLWSKRQTFWARAVAALLVFVNTFWAVELLGRSTWLPWLKVAVLFAGFIAGLLLLAAAVAAVPMREFRFLRTAGANRVIGVMGVAGIVLAAVALYAGPVAWTAYTVSTGHTGSIVTAGPNVTNSVGMGGGPGGGPGGGTPGGFGGPGGQNDGFGGMGMPGQDGSSSDGSSSDGSSSDGQSGNQTDGQSGTQSTPPAMPGQNDGSAIDGQSGTKGQSNGQSTEDDDSSSSSQPNGNGNGGGFGGGRGGMGGGLLGGGTASSEIVAMLQKDAGEYRWAAATTGSQNAASYQLASEQAVMAIGGFNGSDPAPMLEQFKSYVKQGLIHYYISGGGMGGNQMGGSDAASEIASWVAENFEAQTVDGVTIYDLTE</sequence>
<evidence type="ECO:0000256" key="7">
    <source>
        <dbReference type="ARBA" id="ARBA00023136"/>
    </source>
</evidence>
<feature type="transmembrane region" description="Helical" evidence="9">
    <location>
        <begin position="434"/>
        <end position="452"/>
    </location>
</feature>
<keyword evidence="2" id="KW-1003">Cell membrane</keyword>
<dbReference type="EMBL" id="MWWW01000020">
    <property type="protein sequence ID" value="OZG58582.1"/>
    <property type="molecule type" value="Genomic_DNA"/>
</dbReference>
<evidence type="ECO:0000256" key="9">
    <source>
        <dbReference type="SAM" id="Phobius"/>
    </source>
</evidence>
<feature type="transmembrane region" description="Helical" evidence="9">
    <location>
        <begin position="383"/>
        <end position="401"/>
    </location>
</feature>
<evidence type="ECO:0000313" key="13">
    <source>
        <dbReference type="Proteomes" id="UP000216871"/>
    </source>
</evidence>
<evidence type="ECO:0000256" key="4">
    <source>
        <dbReference type="ARBA" id="ARBA00022679"/>
    </source>
</evidence>
<keyword evidence="6 9" id="KW-1133">Transmembrane helix</keyword>
<feature type="compositionally biased region" description="Gly residues" evidence="8">
    <location>
        <begin position="551"/>
        <end position="585"/>
    </location>
</feature>
<feature type="transmembrane region" description="Helical" evidence="9">
    <location>
        <begin position="499"/>
        <end position="521"/>
    </location>
</feature>
<dbReference type="Pfam" id="PF24878">
    <property type="entry name" value="YkcB_C"/>
    <property type="match status" value="1"/>
</dbReference>
<dbReference type="RefSeq" id="WP_233428230.1">
    <property type="nucleotide sequence ID" value="NZ_MWWW01000020.1"/>
</dbReference>
<feature type="transmembrane region" description="Helical" evidence="9">
    <location>
        <begin position="464"/>
        <end position="487"/>
    </location>
</feature>
<feature type="compositionally biased region" description="Low complexity" evidence="8">
    <location>
        <begin position="586"/>
        <end position="619"/>
    </location>
</feature>
<organism evidence="12 13">
    <name type="scientific">Bifidobacterium myosotis</name>
    <dbReference type="NCBI Taxonomy" id="1630166"/>
    <lineage>
        <taxon>Bacteria</taxon>
        <taxon>Bacillati</taxon>
        <taxon>Actinomycetota</taxon>
        <taxon>Actinomycetes</taxon>
        <taxon>Bifidobacteriales</taxon>
        <taxon>Bifidobacteriaceae</taxon>
        <taxon>Bifidobacterium</taxon>
    </lineage>
</organism>
<keyword evidence="4 12" id="KW-0808">Transferase</keyword>
<feature type="transmembrane region" description="Helical" evidence="9">
    <location>
        <begin position="407"/>
        <end position="427"/>
    </location>
</feature>
<dbReference type="Pfam" id="PF13231">
    <property type="entry name" value="PMT_2"/>
    <property type="match status" value="1"/>
</dbReference>
<feature type="transmembrane region" description="Helical" evidence="9">
    <location>
        <begin position="352"/>
        <end position="371"/>
    </location>
</feature>
<dbReference type="AlphaFoldDB" id="A0A261FHG8"/>
<dbReference type="InterPro" id="IPR038731">
    <property type="entry name" value="RgtA/B/C-like"/>
</dbReference>
<keyword evidence="13" id="KW-1185">Reference proteome</keyword>
<evidence type="ECO:0000256" key="3">
    <source>
        <dbReference type="ARBA" id="ARBA00022676"/>
    </source>
</evidence>
<feature type="transmembrane region" description="Helical" evidence="9">
    <location>
        <begin position="234"/>
        <end position="254"/>
    </location>
</feature>
<gene>
    <name evidence="12" type="ORF">BMYO_1658</name>
</gene>
<keyword evidence="5 9" id="KW-0812">Transmembrane</keyword>
<dbReference type="PANTHER" id="PTHR33908">
    <property type="entry name" value="MANNOSYLTRANSFERASE YKCB-RELATED"/>
    <property type="match status" value="1"/>
</dbReference>
<feature type="compositionally biased region" description="Polar residues" evidence="8">
    <location>
        <begin position="626"/>
        <end position="645"/>
    </location>
</feature>
<feature type="domain" description="Putative mannosyltransferase YkcA/B-like C-terminal" evidence="11">
    <location>
        <begin position="687"/>
        <end position="778"/>
    </location>
</feature>
<dbReference type="InterPro" id="IPR050297">
    <property type="entry name" value="LipidA_mod_glycosyltrf_83"/>
</dbReference>
<evidence type="ECO:0000256" key="2">
    <source>
        <dbReference type="ARBA" id="ARBA00022475"/>
    </source>
</evidence>
<feature type="transmembrane region" description="Helical" evidence="9">
    <location>
        <begin position="124"/>
        <end position="147"/>
    </location>
</feature>
<accession>A0A261FHG8</accession>
<evidence type="ECO:0000313" key="12">
    <source>
        <dbReference type="EMBL" id="OZG58582.1"/>
    </source>
</evidence>
<evidence type="ECO:0000256" key="8">
    <source>
        <dbReference type="SAM" id="MobiDB-lite"/>
    </source>
</evidence>
<dbReference type="GO" id="GO:0005886">
    <property type="term" value="C:plasma membrane"/>
    <property type="evidence" value="ECO:0007669"/>
    <property type="project" value="UniProtKB-SubCell"/>
</dbReference>
<proteinExistence type="predicted"/>
<evidence type="ECO:0000256" key="6">
    <source>
        <dbReference type="ARBA" id="ARBA00022989"/>
    </source>
</evidence>
<evidence type="ECO:0000256" key="5">
    <source>
        <dbReference type="ARBA" id="ARBA00022692"/>
    </source>
</evidence>
<feature type="transmembrane region" description="Helical" evidence="9">
    <location>
        <begin position="154"/>
        <end position="177"/>
    </location>
</feature>
<dbReference type="GO" id="GO:0016763">
    <property type="term" value="F:pentosyltransferase activity"/>
    <property type="evidence" value="ECO:0007669"/>
    <property type="project" value="TreeGrafter"/>
</dbReference>
<comment type="caution">
    <text evidence="12">The sequence shown here is derived from an EMBL/GenBank/DDBJ whole genome shotgun (WGS) entry which is preliminary data.</text>
</comment>
<protein>
    <submittedName>
        <fullName evidence="12">Glycosyl transferase family 39</fullName>
    </submittedName>
</protein>
<feature type="region of interest" description="Disordered" evidence="8">
    <location>
        <begin position="550"/>
        <end position="673"/>
    </location>
</feature>